<dbReference type="InterPro" id="IPR021308">
    <property type="entry name" value="GfcB"/>
</dbReference>
<reference evidence="1 4" key="2">
    <citation type="submission" date="2023-11" db="EMBL/GenBank/DDBJ databases">
        <title>Plant-associative lifestyle of Vibrio porteresiae and its evolutionary dynamics.</title>
        <authorList>
            <person name="Rameshkumar N."/>
            <person name="Kirti K."/>
        </authorList>
    </citation>
    <scope>NUCLEOTIDE SEQUENCE [LARGE SCALE GENOMIC DNA]</scope>
    <source>
        <strain evidence="1 4">MSSRF38</strain>
    </source>
</reference>
<dbReference type="Proteomes" id="UP001283366">
    <property type="component" value="Unassembled WGS sequence"/>
</dbReference>
<sequence length="235" mass="26465">MTNFPRISHYYYLLIINLLLLAGCSQSTQDLSDTIQSAFLGPDDNLISPREVDKLPYASLYVKMGDNPQALMILTWAEPTQSPNESVALKWLSANHEVLVTLSGRIVKTVNLRDGNIIQLESKNMDPLKLGLQKNSTPHIWEYKISWLPGYHSNYQAVSTFTIGNIESKDLPNGKKSLLHITEEVKIPQLKQQYKNDYWINPHTGAVIASEQHIFPGSEKIMLSVGKPYAGENNE</sequence>
<accession>A0A1Y6IZR8</accession>
<dbReference type="PROSITE" id="PS51257">
    <property type="entry name" value="PROKAR_LIPOPROTEIN"/>
    <property type="match status" value="1"/>
</dbReference>
<name>A0A1Y6IZR8_9VIBR</name>
<dbReference type="Proteomes" id="UP000196125">
    <property type="component" value="Unassembled WGS sequence"/>
</dbReference>
<dbReference type="EMBL" id="FXXI01000005">
    <property type="protein sequence ID" value="SMS01523.1"/>
    <property type="molecule type" value="Genomic_DNA"/>
</dbReference>
<keyword evidence="4" id="KW-1185">Reference proteome</keyword>
<dbReference type="Pfam" id="PF11102">
    <property type="entry name" value="YjbF"/>
    <property type="match status" value="1"/>
</dbReference>
<dbReference type="OrthoDB" id="5591889at2"/>
<evidence type="ECO:0000313" key="1">
    <source>
        <dbReference type="EMBL" id="MDW6002178.1"/>
    </source>
</evidence>
<evidence type="ECO:0000313" key="4">
    <source>
        <dbReference type="Proteomes" id="UP001283366"/>
    </source>
</evidence>
<evidence type="ECO:0000313" key="2">
    <source>
        <dbReference type="EMBL" id="SMS01523.1"/>
    </source>
</evidence>
<protein>
    <submittedName>
        <fullName evidence="2">Putative lipoprotein GfcB</fullName>
    </submittedName>
    <submittedName>
        <fullName evidence="1">YjbF family lipoprotein</fullName>
    </submittedName>
</protein>
<reference evidence="2 3" key="1">
    <citation type="submission" date="2017-05" db="EMBL/GenBank/DDBJ databases">
        <authorList>
            <person name="Song R."/>
            <person name="Chenine A.L."/>
            <person name="Ruprecht R.M."/>
        </authorList>
    </citation>
    <scope>NUCLEOTIDE SEQUENCE [LARGE SCALE GENOMIC DNA]</scope>
    <source>
        <strain evidence="2 3">CECT 7927</strain>
    </source>
</reference>
<dbReference type="RefSeq" id="WP_087481556.1">
    <property type="nucleotide sequence ID" value="NZ_AP024883.1"/>
</dbReference>
<dbReference type="SUPFAM" id="SSF159270">
    <property type="entry name" value="YmcC-like"/>
    <property type="match status" value="1"/>
</dbReference>
<keyword evidence="2" id="KW-0449">Lipoprotein</keyword>
<proteinExistence type="predicted"/>
<dbReference type="Gene3D" id="2.40.360.10">
    <property type="entry name" value="YmcC-like"/>
    <property type="match status" value="1"/>
</dbReference>
<dbReference type="InterPro" id="IPR023373">
    <property type="entry name" value="YmcC_sf"/>
</dbReference>
<evidence type="ECO:0000313" key="3">
    <source>
        <dbReference type="Proteomes" id="UP000196125"/>
    </source>
</evidence>
<organism evidence="2 3">
    <name type="scientific">Vibrio mangrovi</name>
    <dbReference type="NCBI Taxonomy" id="474394"/>
    <lineage>
        <taxon>Bacteria</taxon>
        <taxon>Pseudomonadati</taxon>
        <taxon>Pseudomonadota</taxon>
        <taxon>Gammaproteobacteria</taxon>
        <taxon>Vibrionales</taxon>
        <taxon>Vibrionaceae</taxon>
        <taxon>Vibrio</taxon>
    </lineage>
</organism>
<dbReference type="EMBL" id="JAWRCO010000001">
    <property type="protein sequence ID" value="MDW6002178.1"/>
    <property type="molecule type" value="Genomic_DNA"/>
</dbReference>
<dbReference type="AlphaFoldDB" id="A0A1Y6IZR8"/>
<gene>
    <name evidence="2" type="primary">gfcB</name>
    <name evidence="1" type="ORF">SBX37_04740</name>
    <name evidence="2" type="ORF">VIM7927_02819</name>
</gene>